<dbReference type="Proteomes" id="UP000095283">
    <property type="component" value="Unplaced"/>
</dbReference>
<dbReference type="WBParaSite" id="Hba_03927">
    <property type="protein sequence ID" value="Hba_03927"/>
    <property type="gene ID" value="Hba_03927"/>
</dbReference>
<organism evidence="1 2">
    <name type="scientific">Heterorhabditis bacteriophora</name>
    <name type="common">Entomopathogenic nematode worm</name>
    <dbReference type="NCBI Taxonomy" id="37862"/>
    <lineage>
        <taxon>Eukaryota</taxon>
        <taxon>Metazoa</taxon>
        <taxon>Ecdysozoa</taxon>
        <taxon>Nematoda</taxon>
        <taxon>Chromadorea</taxon>
        <taxon>Rhabditida</taxon>
        <taxon>Rhabditina</taxon>
        <taxon>Rhabditomorpha</taxon>
        <taxon>Strongyloidea</taxon>
        <taxon>Heterorhabditidae</taxon>
        <taxon>Heterorhabditis</taxon>
    </lineage>
</organism>
<protein>
    <submittedName>
        <fullName evidence="2">Uncharacterized protein</fullName>
    </submittedName>
</protein>
<evidence type="ECO:0000313" key="2">
    <source>
        <dbReference type="WBParaSite" id="Hba_03927"/>
    </source>
</evidence>
<accession>A0A1I7WG11</accession>
<proteinExistence type="predicted"/>
<name>A0A1I7WG11_HETBA</name>
<keyword evidence="1" id="KW-1185">Reference proteome</keyword>
<dbReference type="AlphaFoldDB" id="A0A1I7WG11"/>
<evidence type="ECO:0000313" key="1">
    <source>
        <dbReference type="Proteomes" id="UP000095283"/>
    </source>
</evidence>
<sequence>MDYKGTAVTSQPEEYGCKRIITGENMYISGQGNNCISSSEKYSPYLCQISFTCKIGLFYILLINQS</sequence>
<reference evidence="2" key="1">
    <citation type="submission" date="2016-11" db="UniProtKB">
        <authorList>
            <consortium name="WormBaseParasite"/>
        </authorList>
    </citation>
    <scope>IDENTIFICATION</scope>
</reference>